<dbReference type="AlphaFoldDB" id="A0A369UUZ9"/>
<evidence type="ECO:0000313" key="2">
    <source>
        <dbReference type="EMBL" id="RDD83430.1"/>
    </source>
</evidence>
<keyword evidence="1" id="KW-1133">Transmembrane helix</keyword>
<sequence length="113" mass="12319">MDDFKLIDVWVLLAGVGGAVLPVALRRQTHFSDALVQILCGVLTAAFLAPAVITYFFPQATPSVQSALTFLIGCFGPNFAVLTQRWMDSNGEALIARLFGRFFDPGRGRDDRA</sequence>
<feature type="transmembrane region" description="Helical" evidence="1">
    <location>
        <begin position="34"/>
        <end position="57"/>
    </location>
</feature>
<keyword evidence="1" id="KW-0812">Transmembrane</keyword>
<protein>
    <recommendedName>
        <fullName evidence="4">Holin</fullName>
    </recommendedName>
</protein>
<dbReference type="RefSeq" id="WP_114843822.1">
    <property type="nucleotide sequence ID" value="NZ_JBHSPE010000001.1"/>
</dbReference>
<evidence type="ECO:0008006" key="4">
    <source>
        <dbReference type="Google" id="ProtNLM"/>
    </source>
</evidence>
<reference evidence="2 3" key="1">
    <citation type="submission" date="2018-07" db="EMBL/GenBank/DDBJ databases">
        <title>Dyella tabacisoli L4-6T, whole genome shotgun sequence.</title>
        <authorList>
            <person name="Zhou X.-K."/>
            <person name="Li W.-J."/>
            <person name="Duan Y.-Q."/>
        </authorList>
    </citation>
    <scope>NUCLEOTIDE SEQUENCE [LARGE SCALE GENOMIC DNA]</scope>
    <source>
        <strain evidence="2 3">L4-6</strain>
    </source>
</reference>
<evidence type="ECO:0000313" key="3">
    <source>
        <dbReference type="Proteomes" id="UP000253782"/>
    </source>
</evidence>
<gene>
    <name evidence="2" type="ORF">DVJ77_02280</name>
</gene>
<feature type="transmembrane region" description="Helical" evidence="1">
    <location>
        <begin position="6"/>
        <end position="25"/>
    </location>
</feature>
<dbReference type="EMBL" id="QQAH01000001">
    <property type="protein sequence ID" value="RDD83430.1"/>
    <property type="molecule type" value="Genomic_DNA"/>
</dbReference>
<dbReference type="OrthoDB" id="5956165at2"/>
<evidence type="ECO:0000256" key="1">
    <source>
        <dbReference type="SAM" id="Phobius"/>
    </source>
</evidence>
<feature type="transmembrane region" description="Helical" evidence="1">
    <location>
        <begin position="63"/>
        <end position="82"/>
    </location>
</feature>
<accession>A0A369UUZ9</accession>
<comment type="caution">
    <text evidence="2">The sequence shown here is derived from an EMBL/GenBank/DDBJ whole genome shotgun (WGS) entry which is preliminary data.</text>
</comment>
<dbReference type="Proteomes" id="UP000253782">
    <property type="component" value="Unassembled WGS sequence"/>
</dbReference>
<keyword evidence="3" id="KW-1185">Reference proteome</keyword>
<organism evidence="2 3">
    <name type="scientific">Dyella tabacisoli</name>
    <dbReference type="NCBI Taxonomy" id="2282381"/>
    <lineage>
        <taxon>Bacteria</taxon>
        <taxon>Pseudomonadati</taxon>
        <taxon>Pseudomonadota</taxon>
        <taxon>Gammaproteobacteria</taxon>
        <taxon>Lysobacterales</taxon>
        <taxon>Rhodanobacteraceae</taxon>
        <taxon>Dyella</taxon>
    </lineage>
</organism>
<keyword evidence="1" id="KW-0472">Membrane</keyword>
<name>A0A369UUZ9_9GAMM</name>
<proteinExistence type="predicted"/>